<feature type="transmembrane region" description="Helical" evidence="8">
    <location>
        <begin position="365"/>
        <end position="388"/>
    </location>
</feature>
<keyword evidence="5 8" id="KW-1133">Transmembrane helix</keyword>
<evidence type="ECO:0000313" key="10">
    <source>
        <dbReference type="EMBL" id="SDN98555.1"/>
    </source>
</evidence>
<evidence type="ECO:0000256" key="6">
    <source>
        <dbReference type="ARBA" id="ARBA00023063"/>
    </source>
</evidence>
<dbReference type="SUPFAM" id="SSF103473">
    <property type="entry name" value="MFS general substrate transporter"/>
    <property type="match status" value="1"/>
</dbReference>
<evidence type="ECO:0000256" key="2">
    <source>
        <dbReference type="ARBA" id="ARBA00008432"/>
    </source>
</evidence>
<feature type="transmembrane region" description="Helical" evidence="8">
    <location>
        <begin position="331"/>
        <end position="353"/>
    </location>
</feature>
<feature type="transmembrane region" description="Helical" evidence="8">
    <location>
        <begin position="242"/>
        <end position="261"/>
    </location>
</feature>
<dbReference type="OrthoDB" id="9773404at2"/>
<reference evidence="11" key="1">
    <citation type="submission" date="2016-10" db="EMBL/GenBank/DDBJ databases">
        <authorList>
            <person name="Varghese N."/>
            <person name="Submissions S."/>
        </authorList>
    </citation>
    <scope>NUCLEOTIDE SEQUENCE [LARGE SCALE GENOMIC DNA]</scope>
    <source>
        <strain evidence="11">CGMCC 1.10369</strain>
    </source>
</reference>
<dbReference type="GO" id="GO:0042128">
    <property type="term" value="P:nitrate assimilation"/>
    <property type="evidence" value="ECO:0007669"/>
    <property type="project" value="UniProtKB-KW"/>
</dbReference>
<protein>
    <submittedName>
        <fullName evidence="10">MFS transporter, NNP family, nitrate/nitrite transporter</fullName>
    </submittedName>
</protein>
<dbReference type="CDD" id="cd17341">
    <property type="entry name" value="MFS_NRT2_like"/>
    <property type="match status" value="1"/>
</dbReference>
<keyword evidence="4 8" id="KW-0812">Transmembrane</keyword>
<feature type="transmembrane region" description="Helical" evidence="8">
    <location>
        <begin position="298"/>
        <end position="319"/>
    </location>
</feature>
<dbReference type="InterPro" id="IPR044772">
    <property type="entry name" value="NO3_transporter"/>
</dbReference>
<organism evidence="10 11">
    <name type="scientific">Alkalicoccus daliensis</name>
    <dbReference type="NCBI Taxonomy" id="745820"/>
    <lineage>
        <taxon>Bacteria</taxon>
        <taxon>Bacillati</taxon>
        <taxon>Bacillota</taxon>
        <taxon>Bacilli</taxon>
        <taxon>Bacillales</taxon>
        <taxon>Bacillaceae</taxon>
        <taxon>Alkalicoccus</taxon>
    </lineage>
</organism>
<evidence type="ECO:0000259" key="9">
    <source>
        <dbReference type="PROSITE" id="PS50850"/>
    </source>
</evidence>
<feature type="transmembrane region" description="Helical" evidence="8">
    <location>
        <begin position="80"/>
        <end position="99"/>
    </location>
</feature>
<feature type="transmembrane region" description="Helical" evidence="8">
    <location>
        <begin position="162"/>
        <end position="186"/>
    </location>
</feature>
<feature type="domain" description="Major facilitator superfamily (MFS) profile" evidence="9">
    <location>
        <begin position="13"/>
        <end position="391"/>
    </location>
</feature>
<comment type="similarity">
    <text evidence="2">Belongs to the major facilitator superfamily. Nitrate/nitrite porter (TC 2.A.1.8) family.</text>
</comment>
<dbReference type="InterPro" id="IPR020846">
    <property type="entry name" value="MFS_dom"/>
</dbReference>
<dbReference type="RefSeq" id="WP_090842829.1">
    <property type="nucleotide sequence ID" value="NZ_FNIL01000005.1"/>
</dbReference>
<dbReference type="EMBL" id="FNIL01000005">
    <property type="protein sequence ID" value="SDN98555.1"/>
    <property type="molecule type" value="Genomic_DNA"/>
</dbReference>
<accession>A0A1H0FVB2</accession>
<evidence type="ECO:0000256" key="7">
    <source>
        <dbReference type="ARBA" id="ARBA00023136"/>
    </source>
</evidence>
<keyword evidence="7 8" id="KW-0472">Membrane</keyword>
<feature type="transmembrane region" description="Helical" evidence="8">
    <location>
        <begin position="20"/>
        <end position="41"/>
    </location>
</feature>
<dbReference type="GO" id="GO:0015112">
    <property type="term" value="F:nitrate transmembrane transporter activity"/>
    <property type="evidence" value="ECO:0007669"/>
    <property type="project" value="InterPro"/>
</dbReference>
<sequence>MKLANLRKSGHAPSLLSAFLYFDISFMIWVLLGALGVYITADFGLTPGQVGFIVAIPILAGSVFRVIMGILTDRFGPKKTSIGGMLVTMIPLVWGWLFGFSVTELYFIGILLGVAGASFSAALPMASRWYPPHLQGVAMGIAGAGNSGTLLATLFGPGLAEIFGWNGVLGLALIPLTLVLFTYIFLAKEPPNQPKPKPIKDYFLVLKEKDAWYFCALYSVTFGGFVGLASFLSYFFASQYSVSGVMAGYFVTIVIASGSFLRPVGGLIADKIGGVKLLQFLFIGVAVCFLGVSFMPPLVLVIAMLFIGMGFLGMGNGAVFQLVPQRFQKEIGMVTGIVGAAGGIGGFFLPNVLGTLRTLTGTYSSGFLVLAFTALGAFGLLYVAHLGWKKEWKLKRERAASGQETSVRA</sequence>
<evidence type="ECO:0000313" key="11">
    <source>
        <dbReference type="Proteomes" id="UP000198778"/>
    </source>
</evidence>
<dbReference type="AlphaFoldDB" id="A0A1H0FVB2"/>
<keyword evidence="3" id="KW-0813">Transport</keyword>
<evidence type="ECO:0000256" key="8">
    <source>
        <dbReference type="SAM" id="Phobius"/>
    </source>
</evidence>
<dbReference type="Pfam" id="PF07690">
    <property type="entry name" value="MFS_1"/>
    <property type="match status" value="1"/>
</dbReference>
<dbReference type="PROSITE" id="PS50850">
    <property type="entry name" value="MFS"/>
    <property type="match status" value="1"/>
</dbReference>
<evidence type="ECO:0000256" key="5">
    <source>
        <dbReference type="ARBA" id="ARBA00022989"/>
    </source>
</evidence>
<evidence type="ECO:0000256" key="3">
    <source>
        <dbReference type="ARBA" id="ARBA00022448"/>
    </source>
</evidence>
<dbReference type="Proteomes" id="UP000198778">
    <property type="component" value="Unassembled WGS sequence"/>
</dbReference>
<feature type="transmembrane region" description="Helical" evidence="8">
    <location>
        <begin position="137"/>
        <end position="156"/>
    </location>
</feature>
<proteinExistence type="inferred from homology"/>
<dbReference type="Gene3D" id="1.20.1250.20">
    <property type="entry name" value="MFS general substrate transporter like domains"/>
    <property type="match status" value="1"/>
</dbReference>
<gene>
    <name evidence="10" type="ORF">SAMN04488053_105106</name>
</gene>
<evidence type="ECO:0000256" key="4">
    <source>
        <dbReference type="ARBA" id="ARBA00022692"/>
    </source>
</evidence>
<dbReference type="InterPro" id="IPR011701">
    <property type="entry name" value="MFS"/>
</dbReference>
<feature type="transmembrane region" description="Helical" evidence="8">
    <location>
        <begin position="273"/>
        <end position="292"/>
    </location>
</feature>
<name>A0A1H0FVB2_9BACI</name>
<dbReference type="InterPro" id="IPR036259">
    <property type="entry name" value="MFS_trans_sf"/>
</dbReference>
<feature type="transmembrane region" description="Helical" evidence="8">
    <location>
        <begin position="47"/>
        <end position="68"/>
    </location>
</feature>
<comment type="subcellular location">
    <subcellularLocation>
        <location evidence="1">Cell membrane</location>
        <topology evidence="1">Multi-pass membrane protein</topology>
    </subcellularLocation>
</comment>
<dbReference type="GO" id="GO:0005886">
    <property type="term" value="C:plasma membrane"/>
    <property type="evidence" value="ECO:0007669"/>
    <property type="project" value="UniProtKB-SubCell"/>
</dbReference>
<keyword evidence="11" id="KW-1185">Reference proteome</keyword>
<feature type="transmembrane region" description="Helical" evidence="8">
    <location>
        <begin position="105"/>
        <end position="125"/>
    </location>
</feature>
<keyword evidence="6" id="KW-0534">Nitrate assimilation</keyword>
<evidence type="ECO:0000256" key="1">
    <source>
        <dbReference type="ARBA" id="ARBA00004651"/>
    </source>
</evidence>
<dbReference type="PANTHER" id="PTHR23515">
    <property type="entry name" value="HIGH-AFFINITY NITRATE TRANSPORTER 2.3"/>
    <property type="match status" value="1"/>
</dbReference>
<dbReference type="STRING" id="745820.SAMN04488053_105106"/>
<feature type="transmembrane region" description="Helical" evidence="8">
    <location>
        <begin position="211"/>
        <end position="236"/>
    </location>
</feature>